<organism evidence="2 3">
    <name type="scientific">Mucuna pruriens</name>
    <name type="common">Velvet bean</name>
    <name type="synonym">Dolichos pruriens</name>
    <dbReference type="NCBI Taxonomy" id="157652"/>
    <lineage>
        <taxon>Eukaryota</taxon>
        <taxon>Viridiplantae</taxon>
        <taxon>Streptophyta</taxon>
        <taxon>Embryophyta</taxon>
        <taxon>Tracheophyta</taxon>
        <taxon>Spermatophyta</taxon>
        <taxon>Magnoliopsida</taxon>
        <taxon>eudicotyledons</taxon>
        <taxon>Gunneridae</taxon>
        <taxon>Pentapetalae</taxon>
        <taxon>rosids</taxon>
        <taxon>fabids</taxon>
        <taxon>Fabales</taxon>
        <taxon>Fabaceae</taxon>
        <taxon>Papilionoideae</taxon>
        <taxon>50 kb inversion clade</taxon>
        <taxon>NPAAA clade</taxon>
        <taxon>indigoferoid/millettioid clade</taxon>
        <taxon>Phaseoleae</taxon>
        <taxon>Mucuna</taxon>
    </lineage>
</organism>
<feature type="domain" description="Reverse transcriptase Ty1/copia-type" evidence="1">
    <location>
        <begin position="1"/>
        <end position="55"/>
    </location>
</feature>
<evidence type="ECO:0000313" key="2">
    <source>
        <dbReference type="EMBL" id="RDY04791.1"/>
    </source>
</evidence>
<evidence type="ECO:0000313" key="3">
    <source>
        <dbReference type="Proteomes" id="UP000257109"/>
    </source>
</evidence>
<evidence type="ECO:0000259" key="1">
    <source>
        <dbReference type="Pfam" id="PF07727"/>
    </source>
</evidence>
<dbReference type="AlphaFoldDB" id="A0A371HPS4"/>
<dbReference type="InterPro" id="IPR013103">
    <property type="entry name" value="RVT_2"/>
</dbReference>
<dbReference type="Pfam" id="PF07727">
    <property type="entry name" value="RVT_2"/>
    <property type="match status" value="1"/>
</dbReference>
<protein>
    <recommendedName>
        <fullName evidence="1">Reverse transcriptase Ty1/copia-type domain-containing protein</fullName>
    </recommendedName>
</protein>
<name>A0A371HPS4_MUCPR</name>
<feature type="non-terminal residue" evidence="2">
    <location>
        <position position="1"/>
    </location>
</feature>
<keyword evidence="3" id="KW-1185">Reference proteome</keyword>
<accession>A0A371HPS4</accession>
<dbReference type="EMBL" id="QJKJ01002012">
    <property type="protein sequence ID" value="RDY04791.1"/>
    <property type="molecule type" value="Genomic_DNA"/>
</dbReference>
<dbReference type="OrthoDB" id="1411639at2759"/>
<dbReference type="STRING" id="157652.A0A371HPS4"/>
<gene>
    <name evidence="2" type="ORF">CR513_11452</name>
</gene>
<dbReference type="Proteomes" id="UP000257109">
    <property type="component" value="Unassembled WGS sequence"/>
</dbReference>
<sequence>MEQPPGFVAQGESGLVCKLRRSLYRLKQSLRAWFGKFSQVVQNFGMTRSEADHSVAQSKKGIVIYQ</sequence>
<reference evidence="2" key="1">
    <citation type="submission" date="2018-05" db="EMBL/GenBank/DDBJ databases">
        <title>Draft genome of Mucuna pruriens seed.</title>
        <authorList>
            <person name="Nnadi N.E."/>
            <person name="Vos R."/>
            <person name="Hasami M.H."/>
            <person name="Devisetty U.K."/>
            <person name="Aguiy J.C."/>
        </authorList>
    </citation>
    <scope>NUCLEOTIDE SEQUENCE [LARGE SCALE GENOMIC DNA]</scope>
    <source>
        <strain evidence="2">JCA_2017</strain>
    </source>
</reference>
<comment type="caution">
    <text evidence="2">The sequence shown here is derived from an EMBL/GenBank/DDBJ whole genome shotgun (WGS) entry which is preliminary data.</text>
</comment>
<proteinExistence type="predicted"/>